<dbReference type="PANTHER" id="PTHR30634">
    <property type="entry name" value="OUTER MEMBRANE LOLAB LIPOPROTEIN INSERTION APPARATUS"/>
    <property type="match status" value="1"/>
</dbReference>
<dbReference type="InterPro" id="IPR025406">
    <property type="entry name" value="DUF4132"/>
</dbReference>
<proteinExistence type="predicted"/>
<dbReference type="InterPro" id="IPR008893">
    <property type="entry name" value="WGR_domain"/>
</dbReference>
<reference evidence="3" key="1">
    <citation type="submission" date="2022-12" db="EMBL/GenBank/DDBJ databases">
        <title>Paraconexibacter alkalitolerans sp. nov. and Baekduia alba sp. nov., isolated from soil and emended description of the genera Paraconexibacter (Chun et al., 2020) and Baekduia (An et al., 2020).</title>
        <authorList>
            <person name="Vieira S."/>
            <person name="Huber K.J."/>
            <person name="Geppert A."/>
            <person name="Wolf J."/>
            <person name="Neumann-Schaal M."/>
            <person name="Muesken M."/>
            <person name="Overmann J."/>
        </authorList>
    </citation>
    <scope>NUCLEOTIDE SEQUENCE</scope>
    <source>
        <strain evidence="3">AEG42_29</strain>
    </source>
</reference>
<dbReference type="SMART" id="SM00773">
    <property type="entry name" value="WGR"/>
    <property type="match status" value="1"/>
</dbReference>
<feature type="compositionally biased region" description="Low complexity" evidence="1">
    <location>
        <begin position="117"/>
        <end position="135"/>
    </location>
</feature>
<dbReference type="KEGG" id="parq:DSM112329_00354"/>
<gene>
    <name evidence="3" type="ORF">DSM112329_00354</name>
</gene>
<dbReference type="CDD" id="cd07996">
    <property type="entry name" value="WGR_MMR_like"/>
    <property type="match status" value="1"/>
</dbReference>
<sequence>MFDEGSSDKFWSIRVDGLTHTVHYGRVGTAGQVKTKEFATEEAATAAAQKLLEAKLNKGYRDTGAVPAVPAPVTPAASAPAARKTPPVPPSAAAIAPAPTAPAPTAPAPTAPPPTASRPTAPMPAAAAPLSAHPAGEGRPPLDLAPHEWSLATWRPLPAASTDPPHPFDPADLLERVQAQSIKTDFGDWYWRASPIRTPMTPEEGAYWLRLTQRMSYGTSVAARHTDVVARDGDLSPAQALKLARDAWLPEGEAMAPLVALLGADQVLGLIMSRPGDLSRHHGWVQLYSGVRAHLLPHLTEADRDRLREWTRDILEKERTHPEGMYTNAIALGTGLGGLEDLLDHAITGWSAHWAETYHGVRAPAFGARSAADLEELTERWKFLYVSERDVAGWLAHTELRRLDRLVLSAMRQTSRDAAGITVGAMAARLHAPEAAPAFLELMTGSRAASLARAWLDEHPAAVARGLTPLVLGGGRAGDAAGDELRRLARGPGRFLLEELEAELDAADAARLRERVLDAARPAAPELAQAPAWLDEAVAGTKAAPLPTWLDVGTLPSLLVDGGSLGPQHLPAVLRILRDAGAAAAGLRARLDPAAAEDFAWALYGEWIAAATPAKDRWALQAIGFLGGDASAVRLASLIRVWPGESQHKRAVAGLDVLRTIGSDVALMQLSGIARKLKFKGLQARAVEAMTEIAADLGIGTEELEDRIVPDCGLDESGRRTFDFGPRQFEFVLGTGMKPMVRDDAGKLRAALPKPGARDDTALATAAVADWKLLRRTVADVAAVQAVRLEQAMVAGRRWSAGDFDALLARHPLQRHLIRPLIMGAFDGPDLTATFRLADEGDLADAGDEPVILPDDARVGIVHPLLLDDAARQAWGQVLADYMLVPPFPQLDRVVRDVEPEELTARDLARFAGLAVAPTTIVRVLEKAGWARGAVADGGLFHLHTRFFAATDTTVVVEYEDGIHTGYIPDSGEQRLTHVYAFVDRPATWNPDYGLHDWTAEPGPDRWHDVHPVVRSEALADLLTLTEVARG</sequence>
<evidence type="ECO:0000259" key="2">
    <source>
        <dbReference type="PROSITE" id="PS51977"/>
    </source>
</evidence>
<dbReference type="PANTHER" id="PTHR30634:SF13">
    <property type="entry name" value="PROTEIN YEHF"/>
    <property type="match status" value="1"/>
</dbReference>
<dbReference type="InterPro" id="IPR049809">
    <property type="entry name" value="YehF/YfeS-like_WGR"/>
</dbReference>
<name>A0AAU7APW7_9ACTN</name>
<dbReference type="EMBL" id="CP114014">
    <property type="protein sequence ID" value="XAY03535.1"/>
    <property type="molecule type" value="Genomic_DNA"/>
</dbReference>
<accession>A0AAU7APW7</accession>
<evidence type="ECO:0000256" key="1">
    <source>
        <dbReference type="SAM" id="MobiDB-lite"/>
    </source>
</evidence>
<feature type="compositionally biased region" description="Pro residues" evidence="1">
    <location>
        <begin position="99"/>
        <end position="116"/>
    </location>
</feature>
<evidence type="ECO:0000313" key="3">
    <source>
        <dbReference type="EMBL" id="XAY03535.1"/>
    </source>
</evidence>
<dbReference type="SUPFAM" id="SSF142921">
    <property type="entry name" value="WGR domain-like"/>
    <property type="match status" value="1"/>
</dbReference>
<dbReference type="InterPro" id="IPR050458">
    <property type="entry name" value="LolB"/>
</dbReference>
<organism evidence="3">
    <name type="scientific">Paraconexibacter sp. AEG42_29</name>
    <dbReference type="NCBI Taxonomy" id="2997339"/>
    <lineage>
        <taxon>Bacteria</taxon>
        <taxon>Bacillati</taxon>
        <taxon>Actinomycetota</taxon>
        <taxon>Thermoleophilia</taxon>
        <taxon>Solirubrobacterales</taxon>
        <taxon>Paraconexibacteraceae</taxon>
        <taxon>Paraconexibacter</taxon>
    </lineage>
</organism>
<feature type="compositionally biased region" description="Low complexity" evidence="1">
    <location>
        <begin position="74"/>
        <end position="98"/>
    </location>
</feature>
<dbReference type="PROSITE" id="PS51977">
    <property type="entry name" value="WGR"/>
    <property type="match status" value="1"/>
</dbReference>
<dbReference type="Pfam" id="PF13569">
    <property type="entry name" value="DUF4132"/>
    <property type="match status" value="1"/>
</dbReference>
<dbReference type="Gene3D" id="2.20.140.10">
    <property type="entry name" value="WGR domain"/>
    <property type="match status" value="1"/>
</dbReference>
<protein>
    <recommendedName>
        <fullName evidence="2">WGR domain-containing protein</fullName>
    </recommendedName>
</protein>
<feature type="region of interest" description="Disordered" evidence="1">
    <location>
        <begin position="74"/>
        <end position="144"/>
    </location>
</feature>
<feature type="domain" description="WGR" evidence="2">
    <location>
        <begin position="1"/>
        <end position="73"/>
    </location>
</feature>
<dbReference type="AlphaFoldDB" id="A0AAU7APW7"/>
<dbReference type="Pfam" id="PF05406">
    <property type="entry name" value="WGR"/>
    <property type="match status" value="1"/>
</dbReference>
<dbReference type="InterPro" id="IPR036930">
    <property type="entry name" value="WGR_dom_sf"/>
</dbReference>